<reference evidence="2 3" key="1">
    <citation type="submission" date="2019-02" db="EMBL/GenBank/DDBJ databases">
        <title>Deep-cultivation of Planctomycetes and their phenomic and genomic characterization uncovers novel biology.</title>
        <authorList>
            <person name="Wiegand S."/>
            <person name="Jogler M."/>
            <person name="Boedeker C."/>
            <person name="Pinto D."/>
            <person name="Vollmers J."/>
            <person name="Rivas-Marin E."/>
            <person name="Kohn T."/>
            <person name="Peeters S.H."/>
            <person name="Heuer A."/>
            <person name="Rast P."/>
            <person name="Oberbeckmann S."/>
            <person name="Bunk B."/>
            <person name="Jeske O."/>
            <person name="Meyerdierks A."/>
            <person name="Storesund J.E."/>
            <person name="Kallscheuer N."/>
            <person name="Luecker S."/>
            <person name="Lage O.M."/>
            <person name="Pohl T."/>
            <person name="Merkel B.J."/>
            <person name="Hornburger P."/>
            <person name="Mueller R.-W."/>
            <person name="Bruemmer F."/>
            <person name="Labrenz M."/>
            <person name="Spormann A.M."/>
            <person name="Op Den Camp H."/>
            <person name="Overmann J."/>
            <person name="Amann R."/>
            <person name="Jetten M.S.M."/>
            <person name="Mascher T."/>
            <person name="Medema M.H."/>
            <person name="Devos D.P."/>
            <person name="Kaster A.-K."/>
            <person name="Ovreas L."/>
            <person name="Rohde M."/>
            <person name="Galperin M.Y."/>
            <person name="Jogler C."/>
        </authorList>
    </citation>
    <scope>NUCLEOTIDE SEQUENCE [LARGE SCALE GENOMIC DNA]</scope>
    <source>
        <strain evidence="2 3">CA54</strain>
    </source>
</reference>
<dbReference type="PANTHER" id="PTHR46112">
    <property type="entry name" value="AMINOPEPTIDASE"/>
    <property type="match status" value="1"/>
</dbReference>
<dbReference type="Pfam" id="PF00557">
    <property type="entry name" value="Peptidase_M24"/>
    <property type="match status" value="1"/>
</dbReference>
<evidence type="ECO:0000313" key="3">
    <source>
        <dbReference type="Proteomes" id="UP000320735"/>
    </source>
</evidence>
<sequence>MAADIHFAMFKAGGEWPAISPFVATGHRGSIGHQTWAGDFIKKNECVFLEVSGCLKRYHAAIMRNCFVGQPDQQILDAIKTVQEAVDASIAMIKPGIRLGEVDAVSRKIISLAAPNFGGMQVTRSAYSIGIAFAPDWGEGHIMSIRHRDPRVLQPNMTFHNIPWVQIPGKGGIGLSETIRVTEDGCEVITQLPRQL</sequence>
<keyword evidence="3" id="KW-1185">Reference proteome</keyword>
<dbReference type="Gene3D" id="3.90.230.10">
    <property type="entry name" value="Creatinase/methionine aminopeptidase superfamily"/>
    <property type="match status" value="1"/>
</dbReference>
<protein>
    <submittedName>
        <fullName evidence="2">Putative peptidase</fullName>
        <ecNumber evidence="2">3.4.-.-</ecNumber>
    </submittedName>
</protein>
<feature type="domain" description="Peptidase M24" evidence="1">
    <location>
        <begin position="2"/>
        <end position="183"/>
    </location>
</feature>
<accession>A0A5C6BRW6</accession>
<dbReference type="AlphaFoldDB" id="A0A5C6BRW6"/>
<dbReference type="PANTHER" id="PTHR46112:SF3">
    <property type="entry name" value="AMINOPEPTIDASE YPDF"/>
    <property type="match status" value="1"/>
</dbReference>
<dbReference type="InterPro" id="IPR050659">
    <property type="entry name" value="Peptidase_M24B"/>
</dbReference>
<proteinExistence type="predicted"/>
<dbReference type="InterPro" id="IPR036005">
    <property type="entry name" value="Creatinase/aminopeptidase-like"/>
</dbReference>
<dbReference type="GO" id="GO:0016787">
    <property type="term" value="F:hydrolase activity"/>
    <property type="evidence" value="ECO:0007669"/>
    <property type="project" value="UniProtKB-KW"/>
</dbReference>
<evidence type="ECO:0000313" key="2">
    <source>
        <dbReference type="EMBL" id="TWU13424.1"/>
    </source>
</evidence>
<evidence type="ECO:0000259" key="1">
    <source>
        <dbReference type="Pfam" id="PF00557"/>
    </source>
</evidence>
<comment type="caution">
    <text evidence="2">The sequence shown here is derived from an EMBL/GenBank/DDBJ whole genome shotgun (WGS) entry which is preliminary data.</text>
</comment>
<dbReference type="InterPro" id="IPR000994">
    <property type="entry name" value="Pept_M24"/>
</dbReference>
<keyword evidence="2" id="KW-0378">Hydrolase</keyword>
<dbReference type="EMBL" id="SJPP01000001">
    <property type="protein sequence ID" value="TWU13424.1"/>
    <property type="molecule type" value="Genomic_DNA"/>
</dbReference>
<gene>
    <name evidence="2" type="ORF">CA54_22590</name>
</gene>
<dbReference type="Proteomes" id="UP000320735">
    <property type="component" value="Unassembled WGS sequence"/>
</dbReference>
<name>A0A5C6BRW6_9PLAN</name>
<dbReference type="SUPFAM" id="SSF55920">
    <property type="entry name" value="Creatinase/aminopeptidase"/>
    <property type="match status" value="1"/>
</dbReference>
<dbReference type="EC" id="3.4.-.-" evidence="2"/>
<dbReference type="CDD" id="cd01066">
    <property type="entry name" value="APP_MetAP"/>
    <property type="match status" value="1"/>
</dbReference>
<organism evidence="2 3">
    <name type="scientific">Symmachiella macrocystis</name>
    <dbReference type="NCBI Taxonomy" id="2527985"/>
    <lineage>
        <taxon>Bacteria</taxon>
        <taxon>Pseudomonadati</taxon>
        <taxon>Planctomycetota</taxon>
        <taxon>Planctomycetia</taxon>
        <taxon>Planctomycetales</taxon>
        <taxon>Planctomycetaceae</taxon>
        <taxon>Symmachiella</taxon>
    </lineage>
</organism>